<keyword evidence="1" id="KW-0472">Membrane</keyword>
<evidence type="ECO:0000313" key="2">
    <source>
        <dbReference type="EMBL" id="GEN31754.1"/>
    </source>
</evidence>
<dbReference type="NCBIfam" id="NF033232">
    <property type="entry name" value="small_YtzI"/>
    <property type="match status" value="1"/>
</dbReference>
<feature type="transmembrane region" description="Helical" evidence="1">
    <location>
        <begin position="6"/>
        <end position="23"/>
    </location>
</feature>
<keyword evidence="3" id="KW-1185">Reference proteome</keyword>
<organism evidence="2 3">
    <name type="scientific">Cerasibacillus quisquiliarum</name>
    <dbReference type="NCBI Taxonomy" id="227865"/>
    <lineage>
        <taxon>Bacteria</taxon>
        <taxon>Bacillati</taxon>
        <taxon>Bacillota</taxon>
        <taxon>Bacilli</taxon>
        <taxon>Bacillales</taxon>
        <taxon>Bacillaceae</taxon>
        <taxon>Cerasibacillus</taxon>
    </lineage>
</organism>
<evidence type="ECO:0000313" key="3">
    <source>
        <dbReference type="Proteomes" id="UP000321491"/>
    </source>
</evidence>
<sequence>MTYYIVGMIAIVVIVLIISLVLISKAYSYKHDVDPYPSLNDDQNEDNQ</sequence>
<dbReference type="Proteomes" id="UP000321491">
    <property type="component" value="Unassembled WGS sequence"/>
</dbReference>
<protein>
    <recommendedName>
        <fullName evidence="4">YtzI protein</fullName>
    </recommendedName>
</protein>
<dbReference type="AlphaFoldDB" id="A0A511UYN8"/>
<evidence type="ECO:0008006" key="4">
    <source>
        <dbReference type="Google" id="ProtNLM"/>
    </source>
</evidence>
<proteinExistence type="predicted"/>
<gene>
    <name evidence="2" type="ORF">CQU01_19920</name>
</gene>
<reference evidence="2 3" key="1">
    <citation type="submission" date="2019-07" db="EMBL/GenBank/DDBJ databases">
        <title>Whole genome shotgun sequence of Cerasibacillus quisquiliarum NBRC 102429.</title>
        <authorList>
            <person name="Hosoyama A."/>
            <person name="Uohara A."/>
            <person name="Ohji S."/>
            <person name="Ichikawa N."/>
        </authorList>
    </citation>
    <scope>NUCLEOTIDE SEQUENCE [LARGE SCALE GENOMIC DNA]</scope>
    <source>
        <strain evidence="2 3">NBRC 102429</strain>
    </source>
</reference>
<keyword evidence="1" id="KW-1133">Transmembrane helix</keyword>
<name>A0A511UYN8_9BACI</name>
<evidence type="ECO:0000256" key="1">
    <source>
        <dbReference type="SAM" id="Phobius"/>
    </source>
</evidence>
<keyword evidence="1" id="KW-0812">Transmembrane</keyword>
<dbReference type="InterPro" id="IPR047753">
    <property type="entry name" value="YtzI-like"/>
</dbReference>
<accession>A0A511UYN8</accession>
<dbReference type="RefSeq" id="WP_146938137.1">
    <property type="nucleotide sequence ID" value="NZ_BJXW01000022.1"/>
</dbReference>
<dbReference type="EMBL" id="BJXW01000022">
    <property type="protein sequence ID" value="GEN31754.1"/>
    <property type="molecule type" value="Genomic_DNA"/>
</dbReference>
<comment type="caution">
    <text evidence="2">The sequence shown here is derived from an EMBL/GenBank/DDBJ whole genome shotgun (WGS) entry which is preliminary data.</text>
</comment>